<protein>
    <submittedName>
        <fullName evidence="7">Radical SAM protein</fullName>
    </submittedName>
</protein>
<dbReference type="PANTHER" id="PTHR11228">
    <property type="entry name" value="RADICAL SAM DOMAIN PROTEIN"/>
    <property type="match status" value="1"/>
</dbReference>
<dbReference type="RefSeq" id="WP_381302285.1">
    <property type="nucleotide sequence ID" value="NZ_JBHVRE010000040.1"/>
</dbReference>
<dbReference type="SFLD" id="SFLDS00029">
    <property type="entry name" value="Radical_SAM"/>
    <property type="match status" value="1"/>
</dbReference>
<dbReference type="Proteomes" id="UP001598300">
    <property type="component" value="Unassembled WGS sequence"/>
</dbReference>
<evidence type="ECO:0000259" key="6">
    <source>
        <dbReference type="Pfam" id="PF04055"/>
    </source>
</evidence>
<dbReference type="Gene3D" id="3.20.20.70">
    <property type="entry name" value="Aldolase class I"/>
    <property type="match status" value="1"/>
</dbReference>
<evidence type="ECO:0000256" key="5">
    <source>
        <dbReference type="SAM" id="MobiDB-lite"/>
    </source>
</evidence>
<feature type="compositionally biased region" description="Low complexity" evidence="5">
    <location>
        <begin position="393"/>
        <end position="406"/>
    </location>
</feature>
<sequence>MELAELVGLRPFPAAGLLLGLTRRCPLRCRHCSTGSDLTVREEPNAAQLLRFVGSFTAENRPDVVMLTGGEPLLLPTLAGELSFLARRAGSRTAVLSGMFFARSQRIPPAILRAIAQVDHFSASLDVYHEREVARADVFRALHHIRESGVSVSFHLTGTGADDPYLADITRAIDKEFGGRVPSLVNEVRPFGRAASWARPARTGPDPSAAAPCSMAAWPVVAFDGTVLACCNQDTVDRRPAPAHLDLGHIGSDDWAAVRRRALESPVLRMIRTVGPTHLAARSGAAPHPGSYCDGCRALGGNEAVAAGARAVASGPAGALLDLAAARRGALGGPEGVVRRHGCSAYARLVGAGAEAAAGAGGEVGAGARTGATTRTGAGSGARTGTGNGTRTGTGSRARTGAGSVR</sequence>
<evidence type="ECO:0000256" key="3">
    <source>
        <dbReference type="ARBA" id="ARBA00023004"/>
    </source>
</evidence>
<gene>
    <name evidence="7" type="ORF">ACFWR3_31485</name>
</gene>
<evidence type="ECO:0000313" key="7">
    <source>
        <dbReference type="EMBL" id="MFD3960587.1"/>
    </source>
</evidence>
<name>A0ABW6E5B8_9ACTN</name>
<dbReference type="Pfam" id="PF04055">
    <property type="entry name" value="Radical_SAM"/>
    <property type="match status" value="1"/>
</dbReference>
<reference evidence="7 8" key="1">
    <citation type="submission" date="2024-09" db="EMBL/GenBank/DDBJ databases">
        <title>The Natural Products Discovery Center: Release of the First 8490 Sequenced Strains for Exploring Actinobacteria Biosynthetic Diversity.</title>
        <authorList>
            <person name="Kalkreuter E."/>
            <person name="Kautsar S.A."/>
            <person name="Yang D."/>
            <person name="Bader C.D."/>
            <person name="Teijaro C.N."/>
            <person name="Fluegel L."/>
            <person name="Davis C.M."/>
            <person name="Simpson J.R."/>
            <person name="Lauterbach L."/>
            <person name="Steele A.D."/>
            <person name="Gui C."/>
            <person name="Meng S."/>
            <person name="Li G."/>
            <person name="Viehrig K."/>
            <person name="Ye F."/>
            <person name="Su P."/>
            <person name="Kiefer A.F."/>
            <person name="Nichols A."/>
            <person name="Cepeda A.J."/>
            <person name="Yan W."/>
            <person name="Fan B."/>
            <person name="Jiang Y."/>
            <person name="Adhikari A."/>
            <person name="Zheng C.-J."/>
            <person name="Schuster L."/>
            <person name="Cowan T.M."/>
            <person name="Smanski M.J."/>
            <person name="Chevrette M.G."/>
            <person name="De Carvalho L.P.S."/>
            <person name="Shen B."/>
        </authorList>
    </citation>
    <scope>NUCLEOTIDE SEQUENCE [LARGE SCALE GENOMIC DNA]</scope>
    <source>
        <strain evidence="7 8">NPDC058584</strain>
    </source>
</reference>
<dbReference type="PANTHER" id="PTHR11228:SF7">
    <property type="entry name" value="PQQA PEPTIDE CYCLASE"/>
    <property type="match status" value="1"/>
</dbReference>
<evidence type="ECO:0000256" key="2">
    <source>
        <dbReference type="ARBA" id="ARBA00022723"/>
    </source>
</evidence>
<dbReference type="CDD" id="cd01335">
    <property type="entry name" value="Radical_SAM"/>
    <property type="match status" value="1"/>
</dbReference>
<dbReference type="SUPFAM" id="SSF102114">
    <property type="entry name" value="Radical SAM enzymes"/>
    <property type="match status" value="1"/>
</dbReference>
<keyword evidence="1" id="KW-0949">S-adenosyl-L-methionine</keyword>
<dbReference type="InterPro" id="IPR058240">
    <property type="entry name" value="rSAM_sf"/>
</dbReference>
<feature type="region of interest" description="Disordered" evidence="5">
    <location>
        <begin position="360"/>
        <end position="406"/>
    </location>
</feature>
<organism evidence="7 8">
    <name type="scientific">Streptomyces bacillaris</name>
    <dbReference type="NCBI Taxonomy" id="68179"/>
    <lineage>
        <taxon>Bacteria</taxon>
        <taxon>Bacillati</taxon>
        <taxon>Actinomycetota</taxon>
        <taxon>Actinomycetes</taxon>
        <taxon>Kitasatosporales</taxon>
        <taxon>Streptomycetaceae</taxon>
        <taxon>Streptomyces</taxon>
    </lineage>
</organism>
<keyword evidence="3" id="KW-0408">Iron</keyword>
<evidence type="ECO:0000256" key="1">
    <source>
        <dbReference type="ARBA" id="ARBA00022691"/>
    </source>
</evidence>
<evidence type="ECO:0000313" key="8">
    <source>
        <dbReference type="Proteomes" id="UP001598300"/>
    </source>
</evidence>
<dbReference type="InterPro" id="IPR050377">
    <property type="entry name" value="Radical_SAM_PqqE_MftC-like"/>
</dbReference>
<feature type="domain" description="Radical SAM core" evidence="6">
    <location>
        <begin position="21"/>
        <end position="169"/>
    </location>
</feature>
<dbReference type="InterPro" id="IPR007197">
    <property type="entry name" value="rSAM"/>
</dbReference>
<dbReference type="InterPro" id="IPR013785">
    <property type="entry name" value="Aldolase_TIM"/>
</dbReference>
<evidence type="ECO:0000256" key="4">
    <source>
        <dbReference type="ARBA" id="ARBA00023014"/>
    </source>
</evidence>
<feature type="compositionally biased region" description="Low complexity" evidence="5">
    <location>
        <begin position="366"/>
        <end position="377"/>
    </location>
</feature>
<keyword evidence="2" id="KW-0479">Metal-binding</keyword>
<proteinExistence type="predicted"/>
<feature type="compositionally biased region" description="Gly residues" evidence="5">
    <location>
        <begin position="378"/>
        <end position="392"/>
    </location>
</feature>
<accession>A0ABW6E5B8</accession>
<keyword evidence="8" id="KW-1185">Reference proteome</keyword>
<comment type="caution">
    <text evidence="7">The sequence shown here is derived from an EMBL/GenBank/DDBJ whole genome shotgun (WGS) entry which is preliminary data.</text>
</comment>
<keyword evidence="4" id="KW-0411">Iron-sulfur</keyword>
<dbReference type="EMBL" id="JBHXPM010000043">
    <property type="protein sequence ID" value="MFD3960587.1"/>
    <property type="molecule type" value="Genomic_DNA"/>
</dbReference>